<proteinExistence type="inferred from homology"/>
<organism evidence="6 7">
    <name type="scientific">Thalassiosira oceanica</name>
    <name type="common">Marine diatom</name>
    <dbReference type="NCBI Taxonomy" id="159749"/>
    <lineage>
        <taxon>Eukaryota</taxon>
        <taxon>Sar</taxon>
        <taxon>Stramenopiles</taxon>
        <taxon>Ochrophyta</taxon>
        <taxon>Bacillariophyta</taxon>
        <taxon>Coscinodiscophyceae</taxon>
        <taxon>Thalassiosirophycidae</taxon>
        <taxon>Thalassiosirales</taxon>
        <taxon>Thalassiosiraceae</taxon>
        <taxon>Thalassiosira</taxon>
    </lineage>
</organism>
<sequence>MSRRTSELPSRPEIRSFRLGKFYEVVDALTADVSYRHCGDIHGVDTTLVTAGHYHSRKLQRTSLAEDLTVRSYVTSVGTSSMEVRTDAIQQVDGGETLVNVCHTVMVALDKDSGKPFGKVGRSIPDLLLDAEDDHGRLELANQHNKIRRRRAVEIMQLRSPISHPPTQEEFDELHRLHQDRRAALDCGDEASLPLRVEDYTFRSSTVIFPESRNVHGKLFGGFVMEESEKLAQYTARFFAGGRPVVPLGIDEALFHQPIAIGDCVTFTARLIQSTGFACRVLVMVETRDPADPSRVPQRSNRLMFVYGGSDLPQVIPETYSEILMHVDAQRRQRVEGPSQEYVESILAELKSIEKEST</sequence>
<feature type="domain" description="HotDog ACOT-type" evidence="5">
    <location>
        <begin position="198"/>
        <end position="313"/>
    </location>
</feature>
<evidence type="ECO:0000256" key="2">
    <source>
        <dbReference type="ARBA" id="ARBA00022737"/>
    </source>
</evidence>
<keyword evidence="4" id="KW-0809">Transit peptide</keyword>
<feature type="domain" description="HotDog ACOT-type" evidence="5">
    <location>
        <begin position="1"/>
        <end position="112"/>
    </location>
</feature>
<dbReference type="PANTHER" id="PTHR12655:SF0">
    <property type="entry name" value="ACYL-COENZYME A THIOESTERASE 9, MITOCHONDRIAL"/>
    <property type="match status" value="1"/>
</dbReference>
<dbReference type="PANTHER" id="PTHR12655">
    <property type="entry name" value="ACYL-COA THIOESTERASE"/>
    <property type="match status" value="1"/>
</dbReference>
<dbReference type="Gene3D" id="3.10.129.10">
    <property type="entry name" value="Hotdog Thioesterase"/>
    <property type="match status" value="2"/>
</dbReference>
<dbReference type="InterPro" id="IPR033120">
    <property type="entry name" value="HOTDOG_ACOT"/>
</dbReference>
<dbReference type="GO" id="GO:0047617">
    <property type="term" value="F:fatty acyl-CoA hydrolase activity"/>
    <property type="evidence" value="ECO:0007669"/>
    <property type="project" value="TreeGrafter"/>
</dbReference>
<evidence type="ECO:0000256" key="4">
    <source>
        <dbReference type="ARBA" id="ARBA00022946"/>
    </source>
</evidence>
<dbReference type="PROSITE" id="PS51770">
    <property type="entry name" value="HOTDOG_ACOT"/>
    <property type="match status" value="2"/>
</dbReference>
<accession>K0TJ97</accession>
<dbReference type="SUPFAM" id="SSF54637">
    <property type="entry name" value="Thioesterase/thiol ester dehydrase-isomerase"/>
    <property type="match status" value="2"/>
</dbReference>
<evidence type="ECO:0000256" key="3">
    <source>
        <dbReference type="ARBA" id="ARBA00022801"/>
    </source>
</evidence>
<protein>
    <recommendedName>
        <fullName evidence="5">HotDog ACOT-type domain-containing protein</fullName>
    </recommendedName>
</protein>
<dbReference type="EMBL" id="AGNL01004040">
    <property type="protein sequence ID" value="EJK73991.1"/>
    <property type="molecule type" value="Genomic_DNA"/>
</dbReference>
<dbReference type="GO" id="GO:0006637">
    <property type="term" value="P:acyl-CoA metabolic process"/>
    <property type="evidence" value="ECO:0007669"/>
    <property type="project" value="TreeGrafter"/>
</dbReference>
<dbReference type="eggNOG" id="KOG2763">
    <property type="taxonomic scope" value="Eukaryota"/>
</dbReference>
<dbReference type="OMA" id="REMLWYI"/>
<evidence type="ECO:0000256" key="1">
    <source>
        <dbReference type="ARBA" id="ARBA00010458"/>
    </source>
</evidence>
<comment type="caution">
    <text evidence="6">The sequence shown here is derived from an EMBL/GenBank/DDBJ whole genome shotgun (WGS) entry which is preliminary data.</text>
</comment>
<gene>
    <name evidence="6" type="ORF">THAOC_04359</name>
</gene>
<dbReference type="OrthoDB" id="331699at2759"/>
<keyword evidence="2" id="KW-0677">Repeat</keyword>
<dbReference type="AlphaFoldDB" id="K0TJ97"/>
<keyword evidence="3" id="KW-0378">Hydrolase</keyword>
<evidence type="ECO:0000313" key="6">
    <source>
        <dbReference type="EMBL" id="EJK73991.1"/>
    </source>
</evidence>
<evidence type="ECO:0000259" key="5">
    <source>
        <dbReference type="PROSITE" id="PS51770"/>
    </source>
</evidence>
<keyword evidence="7" id="KW-1185">Reference proteome</keyword>
<dbReference type="InterPro" id="IPR029069">
    <property type="entry name" value="HotDog_dom_sf"/>
</dbReference>
<reference evidence="6 7" key="1">
    <citation type="journal article" date="2012" name="Genome Biol.">
        <title>Genome and low-iron response of an oceanic diatom adapted to chronic iron limitation.</title>
        <authorList>
            <person name="Lommer M."/>
            <person name="Specht M."/>
            <person name="Roy A.S."/>
            <person name="Kraemer L."/>
            <person name="Andreson R."/>
            <person name="Gutowska M.A."/>
            <person name="Wolf J."/>
            <person name="Bergner S.V."/>
            <person name="Schilhabel M.B."/>
            <person name="Klostermeier U.C."/>
            <person name="Beiko R.G."/>
            <person name="Rosenstiel P."/>
            <person name="Hippler M."/>
            <person name="Laroche J."/>
        </authorList>
    </citation>
    <scope>NUCLEOTIDE SEQUENCE [LARGE SCALE GENOMIC DNA]</scope>
    <source>
        <strain evidence="6 7">CCMP1005</strain>
    </source>
</reference>
<dbReference type="Proteomes" id="UP000266841">
    <property type="component" value="Unassembled WGS sequence"/>
</dbReference>
<comment type="similarity">
    <text evidence="1">Belongs to the acyl coenzyme A hydrolase family.</text>
</comment>
<name>K0TJ97_THAOC</name>
<evidence type="ECO:0000313" key="7">
    <source>
        <dbReference type="Proteomes" id="UP000266841"/>
    </source>
</evidence>